<name>A0A7V7PKN8_9HYPH</name>
<dbReference type="RefSeq" id="WP_150973586.1">
    <property type="nucleotide sequence ID" value="NZ_VZDO01000025.1"/>
</dbReference>
<feature type="compositionally biased region" description="Low complexity" evidence="1">
    <location>
        <begin position="117"/>
        <end position="134"/>
    </location>
</feature>
<proteinExistence type="predicted"/>
<evidence type="ECO:0000313" key="2">
    <source>
        <dbReference type="EMBL" id="KAB0676180.1"/>
    </source>
</evidence>
<feature type="region of interest" description="Disordered" evidence="1">
    <location>
        <begin position="112"/>
        <end position="134"/>
    </location>
</feature>
<organism evidence="2 3">
    <name type="scientific">Plantimonas leprariae</name>
    <dbReference type="NCBI Taxonomy" id="2615207"/>
    <lineage>
        <taxon>Bacteria</taxon>
        <taxon>Pseudomonadati</taxon>
        <taxon>Pseudomonadota</taxon>
        <taxon>Alphaproteobacteria</taxon>
        <taxon>Hyphomicrobiales</taxon>
        <taxon>Aurantimonadaceae</taxon>
        <taxon>Plantimonas</taxon>
    </lineage>
</organism>
<dbReference type="EMBL" id="VZDO01000025">
    <property type="protein sequence ID" value="KAB0676180.1"/>
    <property type="molecule type" value="Genomic_DNA"/>
</dbReference>
<feature type="region of interest" description="Disordered" evidence="1">
    <location>
        <begin position="321"/>
        <end position="342"/>
    </location>
</feature>
<accession>A0A7V7PKN8</accession>
<sequence length="342" mass="34293">MTDRAVPELQPSNIDEAEAQSERIRADLAGTVGELRRRLSPSSIRDDVTSRVVHSGQDRLAKLQKLAQDHPLQTAAIGVGAAYPLLGMLRRLPAPFLLIGAGVALASRGVGRTSGDGTAAPASARTSAAGSAGSVSSAAGTVADRANAVVSDAAQSVSDAAVSVSDRVSAFGKGTGDAASDLANAATEFAGETYESGVRAASAAGDRMAASGRQARNGVLEAVDKNPFVVAGLAALAGAAVAALLPSSRTEARLFGETSDNLKQQVKATVDHGIDAVAEAGGRVLDDTLEAASEQGIGPDEARHAVRDVAEKVGAVVDKAVASATSSEPEPPKSQSGASNPS</sequence>
<dbReference type="AlphaFoldDB" id="A0A7V7PKN8"/>
<keyword evidence="3" id="KW-1185">Reference proteome</keyword>
<feature type="region of interest" description="Disordered" evidence="1">
    <location>
        <begin position="1"/>
        <end position="22"/>
    </location>
</feature>
<dbReference type="Proteomes" id="UP000432089">
    <property type="component" value="Unassembled WGS sequence"/>
</dbReference>
<feature type="compositionally biased region" description="Polar residues" evidence="1">
    <location>
        <begin position="323"/>
        <end position="342"/>
    </location>
</feature>
<dbReference type="Pfam" id="PF12277">
    <property type="entry name" value="DUF3618"/>
    <property type="match status" value="1"/>
</dbReference>
<reference evidence="2 3" key="1">
    <citation type="submission" date="2019-09" db="EMBL/GenBank/DDBJ databases">
        <title>YIM 132180 draft genome.</title>
        <authorList>
            <person name="Zhang K."/>
        </authorList>
    </citation>
    <scope>NUCLEOTIDE SEQUENCE [LARGE SCALE GENOMIC DNA]</scope>
    <source>
        <strain evidence="2 3">YIM 132180</strain>
    </source>
</reference>
<gene>
    <name evidence="2" type="ORF">F6X38_21785</name>
</gene>
<protein>
    <submittedName>
        <fullName evidence="2">DUF3618 domain-containing protein</fullName>
    </submittedName>
</protein>
<evidence type="ECO:0000313" key="3">
    <source>
        <dbReference type="Proteomes" id="UP000432089"/>
    </source>
</evidence>
<comment type="caution">
    <text evidence="2">The sequence shown here is derived from an EMBL/GenBank/DDBJ whole genome shotgun (WGS) entry which is preliminary data.</text>
</comment>
<dbReference type="InterPro" id="IPR022062">
    <property type="entry name" value="DUF3618"/>
</dbReference>
<evidence type="ECO:0000256" key="1">
    <source>
        <dbReference type="SAM" id="MobiDB-lite"/>
    </source>
</evidence>